<dbReference type="EMBL" id="VNHX01000028">
    <property type="protein sequence ID" value="TYP89330.1"/>
    <property type="molecule type" value="Genomic_DNA"/>
</dbReference>
<dbReference type="InterPro" id="IPR008969">
    <property type="entry name" value="CarboxyPept-like_regulatory"/>
</dbReference>
<keyword evidence="3" id="KW-1185">Reference proteome</keyword>
<sequence>MYHNFVRHLKIILYIIRKSKILAFGFVIMCSIYAPVCAQPRLARPIQVPGFEGVTLREVFDTLKEAHAIQFSYNSNLLDLDREIHSGPYNGLLIDYLEQLLGEKYSFKETHSHIIITYAPRRLDVRKVDLAAAKNNRARVSGYVKDVRTNKPIHFVTVYDRTTFQASALTGRNGYFEMDVRNPGNTLTIALSKENYRDTMLVLLLPVEVSDLAKRRRVGYYETSDSSKTISGSALGRFFTSSRQRIQNLNLGGFFVYSPVQVSMTPGLSTHGLLNSQVVNKFSLNIIGGYTAGVEGAELAGVFNINQFDVRGVQLAGGVNIVGGHVRGFQGAGVGNVSLNNLSGVQMAGLWNKADTTAGIQVAGGANFANHARSGMQLAGALNVSRQEVAGQIAGGVNIAKKVRGVQIAVVNIADSSDYPIGVFNWIKNGSRQLALGIDESGFAYTHFKSGGRVLYAVVGMGAYLNSTELGYGIETALGAHLVQRPRFTLSAEIGQRVQFEKSWKYNEANRVSFKVVPAFHLSRNLQIFAAPTITYTEAIHTGIPADGAVWNFWGAKAARNTFHGGGTIGLAYAFK</sequence>
<keyword evidence="1" id="KW-0472">Membrane</keyword>
<keyword evidence="1" id="KW-1133">Transmembrane helix</keyword>
<keyword evidence="1" id="KW-0812">Transmembrane</keyword>
<evidence type="ECO:0000256" key="1">
    <source>
        <dbReference type="SAM" id="Phobius"/>
    </source>
</evidence>
<accession>A0A5S5CZX5</accession>
<dbReference type="AlphaFoldDB" id="A0A5S5CZX5"/>
<dbReference type="OrthoDB" id="5505971at2"/>
<gene>
    <name evidence="2" type="ORF">BC792_12849</name>
</gene>
<organism evidence="2 3">
    <name type="scientific">Sphingobacterium allocomposti</name>
    <dbReference type="NCBI Taxonomy" id="415956"/>
    <lineage>
        <taxon>Bacteria</taxon>
        <taxon>Pseudomonadati</taxon>
        <taxon>Bacteroidota</taxon>
        <taxon>Sphingobacteriia</taxon>
        <taxon>Sphingobacteriales</taxon>
        <taxon>Sphingobacteriaceae</taxon>
        <taxon>Sphingobacterium</taxon>
    </lineage>
</organism>
<name>A0A5S5CZX5_9SPHI</name>
<protein>
    <recommendedName>
        <fullName evidence="4">Carboxypeptidase-like protein</fullName>
    </recommendedName>
</protein>
<dbReference type="Proteomes" id="UP000325105">
    <property type="component" value="Unassembled WGS sequence"/>
</dbReference>
<dbReference type="SUPFAM" id="SSF49464">
    <property type="entry name" value="Carboxypeptidase regulatory domain-like"/>
    <property type="match status" value="1"/>
</dbReference>
<dbReference type="RefSeq" id="WP_148910115.1">
    <property type="nucleotide sequence ID" value="NZ_VNHX01000028.1"/>
</dbReference>
<evidence type="ECO:0008006" key="4">
    <source>
        <dbReference type="Google" id="ProtNLM"/>
    </source>
</evidence>
<feature type="transmembrane region" description="Helical" evidence="1">
    <location>
        <begin position="21"/>
        <end position="36"/>
    </location>
</feature>
<proteinExistence type="predicted"/>
<reference evidence="2 3" key="1">
    <citation type="submission" date="2019-07" db="EMBL/GenBank/DDBJ databases">
        <title>Genomic Encyclopedia of Archaeal and Bacterial Type Strains, Phase II (KMG-II): from individual species to whole genera.</title>
        <authorList>
            <person name="Goeker M."/>
        </authorList>
    </citation>
    <scope>NUCLEOTIDE SEQUENCE [LARGE SCALE GENOMIC DNA]</scope>
    <source>
        <strain evidence="2 3">DSM 18850</strain>
    </source>
</reference>
<comment type="caution">
    <text evidence="2">The sequence shown here is derived from an EMBL/GenBank/DDBJ whole genome shotgun (WGS) entry which is preliminary data.</text>
</comment>
<evidence type="ECO:0000313" key="2">
    <source>
        <dbReference type="EMBL" id="TYP89330.1"/>
    </source>
</evidence>
<evidence type="ECO:0000313" key="3">
    <source>
        <dbReference type="Proteomes" id="UP000325105"/>
    </source>
</evidence>